<evidence type="ECO:0000313" key="4">
    <source>
        <dbReference type="Proteomes" id="UP000281372"/>
    </source>
</evidence>
<comment type="caution">
    <text evidence="1">The sequence shown here is derived from an EMBL/GenBank/DDBJ whole genome shotgun (WGS) entry which is preliminary data.</text>
</comment>
<reference evidence="1 3" key="1">
    <citation type="submission" date="2015-09" db="EMBL/GenBank/DDBJ databases">
        <title>Genome announcement of multiple Pseudomonas syringae strains.</title>
        <authorList>
            <person name="Thakur S."/>
            <person name="Wang P.W."/>
            <person name="Gong Y."/>
            <person name="Weir B.S."/>
            <person name="Guttman D.S."/>
        </authorList>
    </citation>
    <scope>NUCLEOTIDE SEQUENCE [LARGE SCALE GENOMIC DNA]</scope>
    <source>
        <strain evidence="1 3">ICMP2823</strain>
    </source>
</reference>
<dbReference type="RefSeq" id="WP_004666691.1">
    <property type="nucleotide sequence ID" value="NZ_LJPX01000377.1"/>
</dbReference>
<organism evidence="1 3">
    <name type="scientific">Pseudomonas cannabina</name>
    <dbReference type="NCBI Taxonomy" id="86840"/>
    <lineage>
        <taxon>Bacteria</taxon>
        <taxon>Pseudomonadati</taxon>
        <taxon>Pseudomonadota</taxon>
        <taxon>Gammaproteobacteria</taxon>
        <taxon>Pseudomonadales</taxon>
        <taxon>Pseudomonadaceae</taxon>
        <taxon>Pseudomonas</taxon>
    </lineage>
</organism>
<dbReference type="PATRIC" id="fig|86840.3.peg.2409"/>
<dbReference type="Proteomes" id="UP000050564">
    <property type="component" value="Unassembled WGS sequence"/>
</dbReference>
<evidence type="ECO:0000313" key="3">
    <source>
        <dbReference type="Proteomes" id="UP000050564"/>
    </source>
</evidence>
<sequence>MSMKDRGKIGSKAEVRVIYIGAERFTTLSESAIDVSYRGKRQITASQMAQYVVDNYLEVAMEKLLKEIQSS</sequence>
<dbReference type="AlphaFoldDB" id="A0A0P9LM64"/>
<proteinExistence type="predicted"/>
<gene>
    <name evidence="1" type="ORF">ALO81_101615</name>
    <name evidence="2" type="ORF">ALQ64_101768</name>
</gene>
<name>A0A0P9LM64_PSECA</name>
<dbReference type="Proteomes" id="UP000281372">
    <property type="component" value="Unassembled WGS sequence"/>
</dbReference>
<evidence type="ECO:0000313" key="2">
    <source>
        <dbReference type="EMBL" id="RMN38391.1"/>
    </source>
</evidence>
<reference evidence="2 4" key="2">
    <citation type="submission" date="2018-08" db="EMBL/GenBank/DDBJ databases">
        <title>Recombination of ecologically and evolutionarily significant loci maintains genetic cohesion in the Pseudomonas syringae species complex.</title>
        <authorList>
            <person name="Dillon M."/>
            <person name="Thakur S."/>
            <person name="Almeida R.N.D."/>
            <person name="Weir B.S."/>
            <person name="Guttman D.S."/>
        </authorList>
    </citation>
    <scope>NUCLEOTIDE SEQUENCE [LARGE SCALE GENOMIC DNA]</scope>
    <source>
        <strain evidence="2 4">ICMP 2821</strain>
    </source>
</reference>
<dbReference type="EMBL" id="LJPX01000377">
    <property type="protein sequence ID" value="KPW70773.1"/>
    <property type="molecule type" value="Genomic_DNA"/>
</dbReference>
<evidence type="ECO:0000313" key="1">
    <source>
        <dbReference type="EMBL" id="KPW70773.1"/>
    </source>
</evidence>
<dbReference type="EMBL" id="RBOW01000168">
    <property type="protein sequence ID" value="RMN38391.1"/>
    <property type="molecule type" value="Genomic_DNA"/>
</dbReference>
<accession>A0A0P9LM64</accession>
<protein>
    <submittedName>
        <fullName evidence="1">Uncharacterized protein</fullName>
    </submittedName>
</protein>